<comment type="similarity">
    <text evidence="1">Belongs to the glycosyl hydrolase 3 family.</text>
</comment>
<dbReference type="Pfam" id="PF00933">
    <property type="entry name" value="Glyco_hydro_3"/>
    <property type="match status" value="1"/>
</dbReference>
<feature type="domain" description="Glycoside hydrolase family 3 N-terminal" evidence="4">
    <location>
        <begin position="68"/>
        <end position="229"/>
    </location>
</feature>
<sequence>MKKLLIASTLALSATLSPTTLGKEGGDTPIWKQADQPLEKRVESILKELTLTEKAELCYGRSWMEAGEVKRLGIPKIMLADGPQGITRHTEPSALPVGINLSCTWNPQSAYEYGRLLAEEMLGEKRHWILGPGVNLMRTPLCGRNFEYFGEGPYLTGKTAVAYIQGVQSLDIAACIKHLAVNNQENHRYLSSSNVDERTLREMYLLPFEMAVKEGKTWSIMSAYNRVNGV</sequence>
<evidence type="ECO:0000256" key="3">
    <source>
        <dbReference type="SAM" id="SignalP"/>
    </source>
</evidence>
<dbReference type="GO" id="GO:0005975">
    <property type="term" value="P:carbohydrate metabolic process"/>
    <property type="evidence" value="ECO:0007669"/>
    <property type="project" value="InterPro"/>
</dbReference>
<evidence type="ECO:0000256" key="2">
    <source>
        <dbReference type="ARBA" id="ARBA00022801"/>
    </source>
</evidence>
<evidence type="ECO:0000313" key="6">
    <source>
        <dbReference type="Proteomes" id="UP000557872"/>
    </source>
</evidence>
<dbReference type="GO" id="GO:0004553">
    <property type="term" value="F:hydrolase activity, hydrolyzing O-glycosyl compounds"/>
    <property type="evidence" value="ECO:0007669"/>
    <property type="project" value="InterPro"/>
</dbReference>
<dbReference type="EMBL" id="JACBAZ010000066">
    <property type="protein sequence ID" value="NWK57827.1"/>
    <property type="molecule type" value="Genomic_DNA"/>
</dbReference>
<dbReference type="PANTHER" id="PTHR42715">
    <property type="entry name" value="BETA-GLUCOSIDASE"/>
    <property type="match status" value="1"/>
</dbReference>
<dbReference type="SUPFAM" id="SSF51445">
    <property type="entry name" value="(Trans)glycosidases"/>
    <property type="match status" value="1"/>
</dbReference>
<dbReference type="PANTHER" id="PTHR42715:SF10">
    <property type="entry name" value="BETA-GLUCOSIDASE"/>
    <property type="match status" value="1"/>
</dbReference>
<proteinExistence type="inferred from homology"/>
<keyword evidence="6" id="KW-1185">Reference proteome</keyword>
<feature type="chain" id="PRO_5032503898" evidence="3">
    <location>
        <begin position="23"/>
        <end position="230"/>
    </location>
</feature>
<dbReference type="Proteomes" id="UP000557872">
    <property type="component" value="Unassembled WGS sequence"/>
</dbReference>
<dbReference type="RefSeq" id="WP_178935360.1">
    <property type="nucleotide sequence ID" value="NZ_JACBAZ010000066.1"/>
</dbReference>
<evidence type="ECO:0000256" key="1">
    <source>
        <dbReference type="ARBA" id="ARBA00005336"/>
    </source>
</evidence>
<gene>
    <name evidence="5" type="ORF">HW115_19565</name>
</gene>
<reference evidence="5 6" key="1">
    <citation type="submission" date="2020-07" db="EMBL/GenBank/DDBJ databases">
        <title>Roseicoccus Jingziensis gen. nov., sp. nov., isolated from coastal seawater.</title>
        <authorList>
            <person name="Feng X."/>
        </authorList>
    </citation>
    <scope>NUCLEOTIDE SEQUENCE [LARGE SCALE GENOMIC DNA]</scope>
    <source>
        <strain evidence="5 6">N1E253</strain>
    </source>
</reference>
<dbReference type="InterPro" id="IPR036962">
    <property type="entry name" value="Glyco_hydro_3_N_sf"/>
</dbReference>
<dbReference type="PRINTS" id="PR00133">
    <property type="entry name" value="GLHYDRLASE3"/>
</dbReference>
<dbReference type="Gene3D" id="3.20.20.300">
    <property type="entry name" value="Glycoside hydrolase, family 3, N-terminal domain"/>
    <property type="match status" value="1"/>
</dbReference>
<feature type="signal peptide" evidence="3">
    <location>
        <begin position="1"/>
        <end position="22"/>
    </location>
</feature>
<keyword evidence="3" id="KW-0732">Signal</keyword>
<name>A0A851GS16_9BACT</name>
<dbReference type="InterPro" id="IPR050288">
    <property type="entry name" value="Cellulose_deg_GH3"/>
</dbReference>
<dbReference type="InterPro" id="IPR017853">
    <property type="entry name" value="GH"/>
</dbReference>
<comment type="caution">
    <text evidence="5">The sequence shown here is derived from an EMBL/GenBank/DDBJ whole genome shotgun (WGS) entry which is preliminary data.</text>
</comment>
<evidence type="ECO:0000313" key="5">
    <source>
        <dbReference type="EMBL" id="NWK57827.1"/>
    </source>
</evidence>
<dbReference type="AlphaFoldDB" id="A0A851GS16"/>
<keyword evidence="2 5" id="KW-0378">Hydrolase</keyword>
<protein>
    <submittedName>
        <fullName evidence="5">Glycoside hydrolase family 3 protein</fullName>
    </submittedName>
</protein>
<accession>A0A851GS16</accession>
<evidence type="ECO:0000259" key="4">
    <source>
        <dbReference type="Pfam" id="PF00933"/>
    </source>
</evidence>
<feature type="non-terminal residue" evidence="5">
    <location>
        <position position="230"/>
    </location>
</feature>
<dbReference type="InterPro" id="IPR001764">
    <property type="entry name" value="Glyco_hydro_3_N"/>
</dbReference>
<organism evidence="5 6">
    <name type="scientific">Oceaniferula marina</name>
    <dbReference type="NCBI Taxonomy" id="2748318"/>
    <lineage>
        <taxon>Bacteria</taxon>
        <taxon>Pseudomonadati</taxon>
        <taxon>Verrucomicrobiota</taxon>
        <taxon>Verrucomicrobiia</taxon>
        <taxon>Verrucomicrobiales</taxon>
        <taxon>Verrucomicrobiaceae</taxon>
        <taxon>Oceaniferula</taxon>
    </lineage>
</organism>